<dbReference type="GO" id="GO:0017168">
    <property type="term" value="F:5-oxoprolinase (ATP-hydrolyzing) activity"/>
    <property type="evidence" value="ECO:0007669"/>
    <property type="project" value="TreeGrafter"/>
</dbReference>
<accession>A0A934MCU6</accession>
<name>A0A934MCU6_9HYPH</name>
<dbReference type="InterPro" id="IPR003692">
    <property type="entry name" value="Hydantoinase_B"/>
</dbReference>
<evidence type="ECO:0000313" key="2">
    <source>
        <dbReference type="EMBL" id="MBJ3775647.1"/>
    </source>
</evidence>
<dbReference type="PANTHER" id="PTHR11365">
    <property type="entry name" value="5-OXOPROLINASE RELATED"/>
    <property type="match status" value="1"/>
</dbReference>
<evidence type="ECO:0000259" key="1">
    <source>
        <dbReference type="Pfam" id="PF02538"/>
    </source>
</evidence>
<protein>
    <submittedName>
        <fullName evidence="2">Hydantoinase B/oxoprolinase family protein</fullName>
    </submittedName>
</protein>
<evidence type="ECO:0000313" key="3">
    <source>
        <dbReference type="Proteomes" id="UP000609531"/>
    </source>
</evidence>
<dbReference type="AlphaFoldDB" id="A0A934MCU6"/>
<dbReference type="GO" id="GO:0005829">
    <property type="term" value="C:cytosol"/>
    <property type="evidence" value="ECO:0007669"/>
    <property type="project" value="TreeGrafter"/>
</dbReference>
<organism evidence="2 3">
    <name type="scientific">Acuticoccus mangrovi</name>
    <dbReference type="NCBI Taxonomy" id="2796142"/>
    <lineage>
        <taxon>Bacteria</taxon>
        <taxon>Pseudomonadati</taxon>
        <taxon>Pseudomonadota</taxon>
        <taxon>Alphaproteobacteria</taxon>
        <taxon>Hyphomicrobiales</taxon>
        <taxon>Amorphaceae</taxon>
        <taxon>Acuticoccus</taxon>
    </lineage>
</organism>
<dbReference type="GO" id="GO:0006749">
    <property type="term" value="P:glutathione metabolic process"/>
    <property type="evidence" value="ECO:0007669"/>
    <property type="project" value="TreeGrafter"/>
</dbReference>
<dbReference type="RefSeq" id="WP_198881553.1">
    <property type="nucleotide sequence ID" value="NZ_JAEKJA010000006.1"/>
</dbReference>
<dbReference type="PANTHER" id="PTHR11365:SF23">
    <property type="entry name" value="HYPOTHETICAL 5-OXOPROLINASE (EUROFUNG)-RELATED"/>
    <property type="match status" value="1"/>
</dbReference>
<sequence>MSRNDLDPVTLEILWTRLVSAVDEASAAFVRTSFSTLVREANDFAVVLTDKEGRSVAQSSMSIPSFIGTLPATVKHFIRHFPPETLAPGDVLITNDPWMGTGHIHDITVVMPIFRDGSIHGYAAVTSHMPDIGGRLRSSGTREIFEEGLQIPMLKLVRAGVVDDTVVAFISQNVRVPEQTMGDVWGEVAACRMLEGRLNELLDDSGLDLDRLSGEIRGRSEAAMRAAVAALPDGDYRYRLEHDGFEERIVIQNRVEIRGDRVHIDYTGTSEQLPRSVNTVPIYTFAYTAFGVKALLSPDIPNNEGSFLPISTSAPEGTILNPRYPAASGARGMIGHLLPVAFMAALADVLPDRVMAPGSANSSFTMAGEDEGRRYATANFLNAGQGAFADRDGLSVVSFPSNLGNTPIEVIEAGAPVRVLHRAVRPGSGGGGAHRGGDGLDFAFEFVGDTPAVCSFLMTRLKAAPPGLAGGDPGVVGRLTLNGTDIDPADHWILKKGDRVVMQTAGGGGYGKA</sequence>
<dbReference type="InterPro" id="IPR045079">
    <property type="entry name" value="Oxoprolinase-like"/>
</dbReference>
<feature type="domain" description="Hydantoinase B/oxoprolinase" evidence="1">
    <location>
        <begin position="7"/>
        <end position="512"/>
    </location>
</feature>
<proteinExistence type="predicted"/>
<comment type="caution">
    <text evidence="2">The sequence shown here is derived from an EMBL/GenBank/DDBJ whole genome shotgun (WGS) entry which is preliminary data.</text>
</comment>
<dbReference type="Proteomes" id="UP000609531">
    <property type="component" value="Unassembled WGS sequence"/>
</dbReference>
<gene>
    <name evidence="2" type="ORF">JCR33_08125</name>
</gene>
<keyword evidence="3" id="KW-1185">Reference proteome</keyword>
<dbReference type="Pfam" id="PF02538">
    <property type="entry name" value="Hydantoinase_B"/>
    <property type="match status" value="1"/>
</dbReference>
<dbReference type="EMBL" id="JAEKJA010000006">
    <property type="protein sequence ID" value="MBJ3775647.1"/>
    <property type="molecule type" value="Genomic_DNA"/>
</dbReference>
<reference evidence="2" key="1">
    <citation type="submission" date="2020-12" db="EMBL/GenBank/DDBJ databases">
        <title>Bacterial taxonomy.</title>
        <authorList>
            <person name="Pan X."/>
        </authorList>
    </citation>
    <scope>NUCLEOTIDE SEQUENCE</scope>
    <source>
        <strain evidence="2">B2012</strain>
    </source>
</reference>